<evidence type="ECO:0000256" key="4">
    <source>
        <dbReference type="ARBA" id="ARBA00022801"/>
    </source>
</evidence>
<comment type="subcellular location">
    <subcellularLocation>
        <location evidence="1">Nucleus</location>
    </subcellularLocation>
</comment>
<dbReference type="SMART" id="SM01168">
    <property type="entry name" value="DUF1907"/>
    <property type="match status" value="1"/>
</dbReference>
<evidence type="ECO:0000259" key="7">
    <source>
        <dbReference type="SMART" id="SM01168"/>
    </source>
</evidence>
<keyword evidence="6" id="KW-0539">Nucleus</keyword>
<accession>A0A1D1VWM8</accession>
<keyword evidence="4" id="KW-0378">Hydrolase</keyword>
<gene>
    <name evidence="8" type="primary">RvY_15923</name>
    <name evidence="8" type="synonym">RvY_15923.2</name>
    <name evidence="8" type="ORF">RvY_15923-2</name>
</gene>
<dbReference type="AlphaFoldDB" id="A0A1D1VWM8"/>
<evidence type="ECO:0000256" key="1">
    <source>
        <dbReference type="ARBA" id="ARBA00004123"/>
    </source>
</evidence>
<dbReference type="GO" id="GO:0008270">
    <property type="term" value="F:zinc ion binding"/>
    <property type="evidence" value="ECO:0007669"/>
    <property type="project" value="TreeGrafter"/>
</dbReference>
<comment type="caution">
    <text evidence="8">The sequence shown here is derived from an EMBL/GenBank/DDBJ whole genome shotgun (WGS) entry which is preliminary data.</text>
</comment>
<dbReference type="PANTHER" id="PTHR13204:SF1">
    <property type="entry name" value="ESTER HYDROLASE C11ORF54"/>
    <property type="match status" value="1"/>
</dbReference>
<evidence type="ECO:0000256" key="2">
    <source>
        <dbReference type="ARBA" id="ARBA00011245"/>
    </source>
</evidence>
<dbReference type="PANTHER" id="PTHR13204">
    <property type="entry name" value="PTD012 PROTEIN"/>
    <property type="match status" value="1"/>
</dbReference>
<dbReference type="Proteomes" id="UP000186922">
    <property type="component" value="Unassembled WGS sequence"/>
</dbReference>
<dbReference type="GO" id="GO:0016788">
    <property type="term" value="F:hydrolase activity, acting on ester bonds"/>
    <property type="evidence" value="ECO:0007669"/>
    <property type="project" value="TreeGrafter"/>
</dbReference>
<comment type="subunit">
    <text evidence="2">Monomer.</text>
</comment>
<keyword evidence="3" id="KW-0479">Metal-binding</keyword>
<reference evidence="8 9" key="1">
    <citation type="journal article" date="2016" name="Nat. Commun.">
        <title>Extremotolerant tardigrade genome and improved radiotolerance of human cultured cells by tardigrade-unique protein.</title>
        <authorList>
            <person name="Hashimoto T."/>
            <person name="Horikawa D.D."/>
            <person name="Saito Y."/>
            <person name="Kuwahara H."/>
            <person name="Kozuka-Hata H."/>
            <person name="Shin-I T."/>
            <person name="Minakuchi Y."/>
            <person name="Ohishi K."/>
            <person name="Motoyama A."/>
            <person name="Aizu T."/>
            <person name="Enomoto A."/>
            <person name="Kondo K."/>
            <person name="Tanaka S."/>
            <person name="Hara Y."/>
            <person name="Koshikawa S."/>
            <person name="Sagara H."/>
            <person name="Miura T."/>
            <person name="Yokobori S."/>
            <person name="Miyagawa K."/>
            <person name="Suzuki Y."/>
            <person name="Kubo T."/>
            <person name="Oyama M."/>
            <person name="Kohara Y."/>
            <person name="Fujiyama A."/>
            <person name="Arakawa K."/>
            <person name="Katayama T."/>
            <person name="Toyoda A."/>
            <person name="Kunieda T."/>
        </authorList>
    </citation>
    <scope>NUCLEOTIDE SEQUENCE [LARGE SCALE GENOMIC DNA]</scope>
    <source>
        <strain evidence="8 9">YOKOZUNA-1</strain>
    </source>
</reference>
<dbReference type="SUPFAM" id="SSF117856">
    <property type="entry name" value="AF0104/ALDC/Ptd012-like"/>
    <property type="match status" value="1"/>
</dbReference>
<keyword evidence="9" id="KW-1185">Reference proteome</keyword>
<dbReference type="CDD" id="cd17298">
    <property type="entry name" value="DUF1907"/>
    <property type="match status" value="1"/>
</dbReference>
<dbReference type="GO" id="GO:0005634">
    <property type="term" value="C:nucleus"/>
    <property type="evidence" value="ECO:0007669"/>
    <property type="project" value="UniProtKB-SubCell"/>
</dbReference>
<name>A0A1D1VWM8_RAMVA</name>
<evidence type="ECO:0000256" key="5">
    <source>
        <dbReference type="ARBA" id="ARBA00022833"/>
    </source>
</evidence>
<dbReference type="EMBL" id="BDGG01000012">
    <property type="protein sequence ID" value="GAV05857.1"/>
    <property type="molecule type" value="Genomic_DNA"/>
</dbReference>
<dbReference type="OrthoDB" id="5119241at2759"/>
<keyword evidence="5" id="KW-0862">Zinc</keyword>
<protein>
    <recommendedName>
        <fullName evidence="7">DUF1907 domain-containing protein</fullName>
    </recommendedName>
</protein>
<sequence length="321" mass="35200">MNPEAQDRSGASGLRYSLEVPSLEDLVDVFRIALEANFRNVAVRIVDCPDLTEPPYGMAAKGISKSTKISDVGGVRYLTPLPQLDHKYDLQTIAKESELSPPYFIMGAGCGPYQDVGCNCELMANVAVSSAGVVKNESRIAKLDKDGKCQIERLQTTNLAILGNFFLSAGEPGKVVEIRAEGRTGSENFVSILRQAVRARYQEKPVGIGGVFLVEKGSLNIHVMPDFSKAPLETEGTVDQWLKYFTQPAPMVFMSVFVSEDPGWDLRCEHTHGYGVPDAEGSSQNRGGHYHYDTTPDEVEYVGYFGCAETLYRIDRPPSSS</sequence>
<evidence type="ECO:0000313" key="9">
    <source>
        <dbReference type="Proteomes" id="UP000186922"/>
    </source>
</evidence>
<dbReference type="Pfam" id="PF08925">
    <property type="entry name" value="DUF1907"/>
    <property type="match status" value="1"/>
</dbReference>
<organism evidence="8 9">
    <name type="scientific">Ramazzottius varieornatus</name>
    <name type="common">Water bear</name>
    <name type="synonym">Tardigrade</name>
    <dbReference type="NCBI Taxonomy" id="947166"/>
    <lineage>
        <taxon>Eukaryota</taxon>
        <taxon>Metazoa</taxon>
        <taxon>Ecdysozoa</taxon>
        <taxon>Tardigrada</taxon>
        <taxon>Eutardigrada</taxon>
        <taxon>Parachela</taxon>
        <taxon>Hypsibioidea</taxon>
        <taxon>Ramazzottiidae</taxon>
        <taxon>Ramazzottius</taxon>
    </lineage>
</organism>
<evidence type="ECO:0000313" key="8">
    <source>
        <dbReference type="EMBL" id="GAV05857.1"/>
    </source>
</evidence>
<dbReference type="InterPro" id="IPR015021">
    <property type="entry name" value="C11orf54_DUF1907"/>
</dbReference>
<evidence type="ECO:0000256" key="6">
    <source>
        <dbReference type="ARBA" id="ARBA00023242"/>
    </source>
</evidence>
<feature type="domain" description="DUF1907" evidence="7">
    <location>
        <begin position="29"/>
        <end position="314"/>
    </location>
</feature>
<evidence type="ECO:0000256" key="3">
    <source>
        <dbReference type="ARBA" id="ARBA00022723"/>
    </source>
</evidence>
<proteinExistence type="predicted"/>